<evidence type="ECO:0000256" key="3">
    <source>
        <dbReference type="ARBA" id="ARBA00020786"/>
    </source>
</evidence>
<keyword evidence="4" id="KW-0963">Cytoplasm</keyword>
<dbReference type="InterPro" id="IPR002048">
    <property type="entry name" value="EF_hand_dom"/>
</dbReference>
<keyword evidence="8" id="KW-0007">Acetylation</keyword>
<evidence type="ECO:0000256" key="11">
    <source>
        <dbReference type="SAM" id="MobiDB-lite"/>
    </source>
</evidence>
<feature type="region of interest" description="Disordered" evidence="11">
    <location>
        <begin position="1"/>
        <end position="47"/>
    </location>
</feature>
<keyword evidence="9" id="KW-0206">Cytoskeleton</keyword>
<name>A0A077ZSR8_STYLE</name>
<keyword evidence="5" id="KW-0479">Metal-binding</keyword>
<dbReference type="GO" id="GO:0005509">
    <property type="term" value="F:calcium ion binding"/>
    <property type="evidence" value="ECO:0007669"/>
    <property type="project" value="InterPro"/>
</dbReference>
<evidence type="ECO:0000256" key="6">
    <source>
        <dbReference type="ARBA" id="ARBA00022737"/>
    </source>
</evidence>
<dbReference type="FunFam" id="1.10.238.10:FF:000178">
    <property type="entry name" value="Calmodulin-2 A"/>
    <property type="match status" value="1"/>
</dbReference>
<evidence type="ECO:0000256" key="8">
    <source>
        <dbReference type="ARBA" id="ARBA00022990"/>
    </source>
</evidence>
<dbReference type="PROSITE" id="PS00018">
    <property type="entry name" value="EF_HAND_1"/>
    <property type="match status" value="2"/>
</dbReference>
<evidence type="ECO:0000256" key="10">
    <source>
        <dbReference type="ARBA" id="ARBA00025692"/>
    </source>
</evidence>
<proteinExistence type="inferred from homology"/>
<dbReference type="InterPro" id="IPR050230">
    <property type="entry name" value="CALM/Myosin/TropC-like"/>
</dbReference>
<dbReference type="InterPro" id="IPR011992">
    <property type="entry name" value="EF-hand-dom_pair"/>
</dbReference>
<dbReference type="SUPFAM" id="SSF47473">
    <property type="entry name" value="EF-hand"/>
    <property type="match status" value="1"/>
</dbReference>
<evidence type="ECO:0000256" key="5">
    <source>
        <dbReference type="ARBA" id="ARBA00022723"/>
    </source>
</evidence>
<dbReference type="OMA" id="YELMEQQ"/>
<feature type="compositionally biased region" description="Basic and acidic residues" evidence="11">
    <location>
        <begin position="7"/>
        <end position="47"/>
    </location>
</feature>
<accession>A0A077ZSR8</accession>
<evidence type="ECO:0000256" key="4">
    <source>
        <dbReference type="ARBA" id="ARBA00022490"/>
    </source>
</evidence>
<dbReference type="Pfam" id="PF13499">
    <property type="entry name" value="EF-hand_7"/>
    <property type="match status" value="1"/>
</dbReference>
<protein>
    <recommendedName>
        <fullName evidence="3">Calmodulin</fullName>
    </recommendedName>
</protein>
<evidence type="ECO:0000313" key="14">
    <source>
        <dbReference type="Proteomes" id="UP000039865"/>
    </source>
</evidence>
<feature type="domain" description="EF-hand" evidence="12">
    <location>
        <begin position="142"/>
        <end position="177"/>
    </location>
</feature>
<dbReference type="PANTHER" id="PTHR23048">
    <property type="entry name" value="MYOSIN LIGHT CHAIN 1, 3"/>
    <property type="match status" value="1"/>
</dbReference>
<dbReference type="SMART" id="SM00054">
    <property type="entry name" value="EFh"/>
    <property type="match status" value="2"/>
</dbReference>
<comment type="function">
    <text evidence="10">Plays a fundamental role in microtubule organizing center structure and function. Component of the infraciliary lattice (ICL) and the ciliary basal bodies.</text>
</comment>
<dbReference type="InParanoid" id="A0A077ZSR8"/>
<comment type="similarity">
    <text evidence="2">Belongs to the centrin family.</text>
</comment>
<dbReference type="PROSITE" id="PS50222">
    <property type="entry name" value="EF_HAND_2"/>
    <property type="match status" value="2"/>
</dbReference>
<dbReference type="OrthoDB" id="443458at2759"/>
<dbReference type="EMBL" id="CCKQ01001823">
    <property type="protein sequence ID" value="CDW72928.1"/>
    <property type="molecule type" value="Genomic_DNA"/>
</dbReference>
<gene>
    <name evidence="13" type="primary">Contig15660.g16683</name>
    <name evidence="13" type="ORF">STYLEM_1895</name>
</gene>
<keyword evidence="7" id="KW-0106">Calcium</keyword>
<keyword evidence="6" id="KW-0677">Repeat</keyword>
<dbReference type="CDD" id="cd00051">
    <property type="entry name" value="EFh"/>
    <property type="match status" value="1"/>
</dbReference>
<comment type="subcellular location">
    <subcellularLocation>
        <location evidence="1">Cytoplasm</location>
        <location evidence="1">Cytoskeleton</location>
    </subcellularLocation>
</comment>
<evidence type="ECO:0000256" key="9">
    <source>
        <dbReference type="ARBA" id="ARBA00023212"/>
    </source>
</evidence>
<dbReference type="Gene3D" id="1.10.238.10">
    <property type="entry name" value="EF-hand"/>
    <property type="match status" value="1"/>
</dbReference>
<dbReference type="Proteomes" id="UP000039865">
    <property type="component" value="Unassembled WGS sequence"/>
</dbReference>
<sequence>MSSKGGDSFRDQEEEKRRFDSQIYQIEKKMDSKYEKGDGSSKNNSEKNNYELMEQQLDLELSESSLMSKMERKKQFVANMQAIQDKKQRQWLIKHGKGYLLDFQDQQIRKLKECFGSLDGDGSGSIGIEELEEPLIGLGFADTRDEVQEMVDAVDEDGSGQIEFPEFLSIIKNSDGNEKMGKINKFFKDMTSGQLAGNDLSFNLLVQKLRRDYLMDAIMSGDVKKKEFGEKILRNVSKQVQAQKFKNKFQGNS</sequence>
<feature type="domain" description="EF-hand" evidence="12">
    <location>
        <begin position="106"/>
        <end position="141"/>
    </location>
</feature>
<dbReference type="InterPro" id="IPR018247">
    <property type="entry name" value="EF_Hand_1_Ca_BS"/>
</dbReference>
<keyword evidence="14" id="KW-1185">Reference proteome</keyword>
<reference evidence="13 14" key="1">
    <citation type="submission" date="2014-06" db="EMBL/GenBank/DDBJ databases">
        <authorList>
            <person name="Swart Estienne"/>
        </authorList>
    </citation>
    <scope>NUCLEOTIDE SEQUENCE [LARGE SCALE GENOMIC DNA]</scope>
    <source>
        <strain evidence="13 14">130c</strain>
    </source>
</reference>
<dbReference type="PANTHER" id="PTHR23048:SF0">
    <property type="entry name" value="CALMODULIN LIKE 3"/>
    <property type="match status" value="1"/>
</dbReference>
<organism evidence="13 14">
    <name type="scientific">Stylonychia lemnae</name>
    <name type="common">Ciliate</name>
    <dbReference type="NCBI Taxonomy" id="5949"/>
    <lineage>
        <taxon>Eukaryota</taxon>
        <taxon>Sar</taxon>
        <taxon>Alveolata</taxon>
        <taxon>Ciliophora</taxon>
        <taxon>Intramacronucleata</taxon>
        <taxon>Spirotrichea</taxon>
        <taxon>Stichotrichia</taxon>
        <taxon>Sporadotrichida</taxon>
        <taxon>Oxytrichidae</taxon>
        <taxon>Stylonychinae</taxon>
        <taxon>Stylonychia</taxon>
    </lineage>
</organism>
<dbReference type="GO" id="GO:0016460">
    <property type="term" value="C:myosin II complex"/>
    <property type="evidence" value="ECO:0007669"/>
    <property type="project" value="TreeGrafter"/>
</dbReference>
<evidence type="ECO:0000259" key="12">
    <source>
        <dbReference type="PROSITE" id="PS50222"/>
    </source>
</evidence>
<evidence type="ECO:0000313" key="13">
    <source>
        <dbReference type="EMBL" id="CDW72928.1"/>
    </source>
</evidence>
<dbReference type="AlphaFoldDB" id="A0A077ZSR8"/>
<evidence type="ECO:0000256" key="1">
    <source>
        <dbReference type="ARBA" id="ARBA00004245"/>
    </source>
</evidence>
<evidence type="ECO:0000256" key="2">
    <source>
        <dbReference type="ARBA" id="ARBA00005253"/>
    </source>
</evidence>
<evidence type="ECO:0000256" key="7">
    <source>
        <dbReference type="ARBA" id="ARBA00022837"/>
    </source>
</evidence>